<evidence type="ECO:0000313" key="3">
    <source>
        <dbReference type="Proteomes" id="UP000824782"/>
    </source>
</evidence>
<keyword evidence="3" id="KW-1185">Reference proteome</keyword>
<proteinExistence type="predicted"/>
<reference evidence="2" key="1">
    <citation type="thesis" date="2020" institute="ProQuest LLC" country="789 East Eisenhower Parkway, Ann Arbor, MI, USA">
        <title>Comparative Genomics and Chromosome Evolution.</title>
        <authorList>
            <person name="Mudd A.B."/>
        </authorList>
    </citation>
    <scope>NUCLEOTIDE SEQUENCE</scope>
    <source>
        <strain evidence="2">237g6f4</strain>
        <tissue evidence="2">Blood</tissue>
    </source>
</reference>
<dbReference type="Proteomes" id="UP000824782">
    <property type="component" value="Unassembled WGS sequence"/>
</dbReference>
<keyword evidence="1" id="KW-0812">Transmembrane</keyword>
<feature type="transmembrane region" description="Helical" evidence="1">
    <location>
        <begin position="61"/>
        <end position="81"/>
    </location>
</feature>
<evidence type="ECO:0000256" key="1">
    <source>
        <dbReference type="SAM" id="Phobius"/>
    </source>
</evidence>
<keyword evidence="1" id="KW-0472">Membrane</keyword>
<evidence type="ECO:0000313" key="2">
    <source>
        <dbReference type="EMBL" id="KAG8586287.1"/>
    </source>
</evidence>
<name>A0AAV7CMH1_ENGPU</name>
<accession>A0AAV7CMH1</accession>
<keyword evidence="1" id="KW-1133">Transmembrane helix</keyword>
<gene>
    <name evidence="2" type="ORF">GDO81_005325</name>
</gene>
<dbReference type="AlphaFoldDB" id="A0AAV7CMH1"/>
<sequence length="91" mass="10646">MMSQTLKFHSKLFEAEEARTTQLLWLTRGAPSTIRLDIYIFKNAIFLSSPKLCFKRSGRTFRFFPCFVIMYLLIISPRSMMANLIDTECPN</sequence>
<organism evidence="2 3">
    <name type="scientific">Engystomops pustulosus</name>
    <name type="common">Tungara frog</name>
    <name type="synonym">Physalaemus pustulosus</name>
    <dbReference type="NCBI Taxonomy" id="76066"/>
    <lineage>
        <taxon>Eukaryota</taxon>
        <taxon>Metazoa</taxon>
        <taxon>Chordata</taxon>
        <taxon>Craniata</taxon>
        <taxon>Vertebrata</taxon>
        <taxon>Euteleostomi</taxon>
        <taxon>Amphibia</taxon>
        <taxon>Batrachia</taxon>
        <taxon>Anura</taxon>
        <taxon>Neobatrachia</taxon>
        <taxon>Hyloidea</taxon>
        <taxon>Leptodactylidae</taxon>
        <taxon>Leiuperinae</taxon>
        <taxon>Engystomops</taxon>
    </lineage>
</organism>
<dbReference type="EMBL" id="WNYA01000002">
    <property type="protein sequence ID" value="KAG8586287.1"/>
    <property type="molecule type" value="Genomic_DNA"/>
</dbReference>
<protein>
    <submittedName>
        <fullName evidence="2">Uncharacterized protein</fullName>
    </submittedName>
</protein>
<comment type="caution">
    <text evidence="2">The sequence shown here is derived from an EMBL/GenBank/DDBJ whole genome shotgun (WGS) entry which is preliminary data.</text>
</comment>